<dbReference type="PANTHER" id="PTHR42023:SF1">
    <property type="entry name" value="BHLH DOMAIN-CONTAINING PROTEIN"/>
    <property type="match status" value="1"/>
</dbReference>
<evidence type="ECO:0000256" key="2">
    <source>
        <dbReference type="SAM" id="MobiDB-lite"/>
    </source>
</evidence>
<feature type="compositionally biased region" description="Polar residues" evidence="2">
    <location>
        <begin position="437"/>
        <end position="446"/>
    </location>
</feature>
<feature type="region of interest" description="Disordered" evidence="2">
    <location>
        <begin position="1"/>
        <end position="20"/>
    </location>
</feature>
<feature type="compositionally biased region" description="Polar residues" evidence="2">
    <location>
        <begin position="490"/>
        <end position="501"/>
    </location>
</feature>
<protein>
    <submittedName>
        <fullName evidence="3">Uncharacterized protein</fullName>
    </submittedName>
</protein>
<gene>
    <name evidence="3" type="ORF">B0T26DRAFT_739375</name>
</gene>
<feature type="compositionally biased region" description="Low complexity" evidence="2">
    <location>
        <begin position="122"/>
        <end position="138"/>
    </location>
</feature>
<name>A0AA40AU94_9PEZI</name>
<feature type="compositionally biased region" description="Polar residues" evidence="2">
    <location>
        <begin position="275"/>
        <end position="290"/>
    </location>
</feature>
<feature type="compositionally biased region" description="Polar residues" evidence="2">
    <location>
        <begin position="155"/>
        <end position="164"/>
    </location>
</feature>
<feature type="compositionally biased region" description="Basic residues" evidence="2">
    <location>
        <begin position="453"/>
        <end position="465"/>
    </location>
</feature>
<feature type="coiled-coil region" evidence="1">
    <location>
        <begin position="655"/>
        <end position="683"/>
    </location>
</feature>
<feature type="compositionally biased region" description="Low complexity" evidence="2">
    <location>
        <begin position="219"/>
        <end position="237"/>
    </location>
</feature>
<feature type="region of interest" description="Disordered" evidence="2">
    <location>
        <begin position="326"/>
        <end position="615"/>
    </location>
</feature>
<dbReference type="GeneID" id="85326975"/>
<feature type="compositionally biased region" description="Polar residues" evidence="2">
    <location>
        <begin position="60"/>
        <end position="70"/>
    </location>
</feature>
<dbReference type="AlphaFoldDB" id="A0AA40AU94"/>
<feature type="compositionally biased region" description="Basic and acidic residues" evidence="2">
    <location>
        <begin position="205"/>
        <end position="216"/>
    </location>
</feature>
<organism evidence="3 4">
    <name type="scientific">Lasiosphaeria miniovina</name>
    <dbReference type="NCBI Taxonomy" id="1954250"/>
    <lineage>
        <taxon>Eukaryota</taxon>
        <taxon>Fungi</taxon>
        <taxon>Dikarya</taxon>
        <taxon>Ascomycota</taxon>
        <taxon>Pezizomycotina</taxon>
        <taxon>Sordariomycetes</taxon>
        <taxon>Sordariomycetidae</taxon>
        <taxon>Sordariales</taxon>
        <taxon>Lasiosphaeriaceae</taxon>
        <taxon>Lasiosphaeria</taxon>
    </lineage>
</organism>
<comment type="caution">
    <text evidence="3">The sequence shown here is derived from an EMBL/GenBank/DDBJ whole genome shotgun (WGS) entry which is preliminary data.</text>
</comment>
<proteinExistence type="predicted"/>
<feature type="region of interest" description="Disordered" evidence="2">
    <location>
        <begin position="120"/>
        <end position="296"/>
    </location>
</feature>
<reference evidence="3" key="1">
    <citation type="submission" date="2023-06" db="EMBL/GenBank/DDBJ databases">
        <title>Genome-scale phylogeny and comparative genomics of the fungal order Sordariales.</title>
        <authorList>
            <consortium name="Lawrence Berkeley National Laboratory"/>
            <person name="Hensen N."/>
            <person name="Bonometti L."/>
            <person name="Westerberg I."/>
            <person name="Brannstrom I.O."/>
            <person name="Guillou S."/>
            <person name="Cros-Aarteil S."/>
            <person name="Calhoun S."/>
            <person name="Haridas S."/>
            <person name="Kuo A."/>
            <person name="Mondo S."/>
            <person name="Pangilinan J."/>
            <person name="Riley R."/>
            <person name="LaButti K."/>
            <person name="Andreopoulos B."/>
            <person name="Lipzen A."/>
            <person name="Chen C."/>
            <person name="Yanf M."/>
            <person name="Daum C."/>
            <person name="Ng V."/>
            <person name="Clum A."/>
            <person name="Steindorff A."/>
            <person name="Ohm R."/>
            <person name="Martin F."/>
            <person name="Silar P."/>
            <person name="Natvig D."/>
            <person name="Lalanne C."/>
            <person name="Gautier V."/>
            <person name="Ament-velasquez S.L."/>
            <person name="Kruys A."/>
            <person name="Hutchinson M.I."/>
            <person name="Powell A.J."/>
            <person name="Barry K."/>
            <person name="Miller A.N."/>
            <person name="Grigoriev I.V."/>
            <person name="Debuchy R."/>
            <person name="Gladieux P."/>
            <person name="Thoren M.H."/>
            <person name="Johannesson H."/>
        </authorList>
    </citation>
    <scope>NUCLEOTIDE SEQUENCE</scope>
    <source>
        <strain evidence="3">SMH2392-1A</strain>
    </source>
</reference>
<dbReference type="RefSeq" id="XP_060297991.1">
    <property type="nucleotide sequence ID" value="XM_060443705.1"/>
</dbReference>
<dbReference type="Proteomes" id="UP001172101">
    <property type="component" value="Unassembled WGS sequence"/>
</dbReference>
<feature type="compositionally biased region" description="Basic and acidic residues" evidence="2">
    <location>
        <begin position="535"/>
        <end position="550"/>
    </location>
</feature>
<evidence type="ECO:0000313" key="3">
    <source>
        <dbReference type="EMBL" id="KAK0722067.1"/>
    </source>
</evidence>
<feature type="region of interest" description="Disordered" evidence="2">
    <location>
        <begin position="30"/>
        <end position="84"/>
    </location>
</feature>
<evidence type="ECO:0000256" key="1">
    <source>
        <dbReference type="SAM" id="Coils"/>
    </source>
</evidence>
<accession>A0AA40AU94</accession>
<dbReference type="EMBL" id="JAUIRO010000003">
    <property type="protein sequence ID" value="KAK0722067.1"/>
    <property type="molecule type" value="Genomic_DNA"/>
</dbReference>
<dbReference type="PANTHER" id="PTHR42023">
    <property type="entry name" value="BHLH DOMAIN-CONTAINING PROTEIN"/>
    <property type="match status" value="1"/>
</dbReference>
<keyword evidence="1" id="KW-0175">Coiled coil</keyword>
<feature type="compositionally biased region" description="Polar residues" evidence="2">
    <location>
        <begin position="586"/>
        <end position="601"/>
    </location>
</feature>
<evidence type="ECO:0000313" key="4">
    <source>
        <dbReference type="Proteomes" id="UP001172101"/>
    </source>
</evidence>
<keyword evidence="4" id="KW-1185">Reference proteome</keyword>
<sequence>MWDRLKTAPHRAGSPLDDDRMRAGYIVGLGGNNNAATPRGGYSYSIKGGPPPPRPPREFLQSQLETSSAPAVQEPPPRNPNRLALRTNLRPASAIYTQFPAAPAASHSTNLATKYNHRYGAADDISPPSSPEPDSGGAYRYQGDDVSPIEDDPPETSQFEPGSSRNRKANRMSVQEARQAPPPQSKAATNIPMIRRARRQQSDAALRDALIKDRPPSRQQQHQHQQHQQQQQQVQNQPAQDGPRWDPITGERTTAAHGRPSQVKPAAFAQGLGVMSQSPAPTQRSPSAVVTSFGDRVRRMTKKGGGKELDADPAAGVFAGRTTIVDPVRDNPAVAPLRIPDKSNRRVSAVVAPRRGQTPPVSPPGSETATGTGPRGATVRQVVPSSQLSPPPSTSSPSHGDGNFPSPPLSGNPVGGDAPALAAKELARDGLAKFPSSPLSPKSTLGSHEKNAIRRKPPPAHVKAHHQQDSISSVYSQLAEASPTPPLHNPNANSLAPSNDTWVPPPSRFSVTTYATNDQDRDRDRPPMPTLPPGLKEKENIMTEQAERENIPSPRNSPLAASPQELVASPKAPGSGGVAPNPSVLRAQQVTERPTSASSMNKMLPPAPPETSAGEARDRVGMLNAQLKALANRQMNINRSITQMTELMPTDNLMNSDAVRRKREMEKRKVEALKQELSEVRREEYELGLKLHMAYKRLDRDADYEPTTLWVRRVTG</sequence>